<dbReference type="InterPro" id="IPR036034">
    <property type="entry name" value="PDZ_sf"/>
</dbReference>
<evidence type="ECO:0000313" key="3">
    <source>
        <dbReference type="EMBL" id="KGO79077.1"/>
    </source>
</evidence>
<feature type="signal peptide" evidence="1">
    <location>
        <begin position="1"/>
        <end position="19"/>
    </location>
</feature>
<dbReference type="InterPro" id="IPR029045">
    <property type="entry name" value="ClpP/crotonase-like_dom_sf"/>
</dbReference>
<dbReference type="Proteomes" id="UP000030129">
    <property type="component" value="Unassembled WGS sequence"/>
</dbReference>
<evidence type="ECO:0000256" key="1">
    <source>
        <dbReference type="SAM" id="SignalP"/>
    </source>
</evidence>
<dbReference type="InterPro" id="IPR005151">
    <property type="entry name" value="Tail-specific_protease"/>
</dbReference>
<dbReference type="SUPFAM" id="SSF50156">
    <property type="entry name" value="PDZ domain-like"/>
    <property type="match status" value="1"/>
</dbReference>
<dbReference type="GO" id="GO:0008236">
    <property type="term" value="F:serine-type peptidase activity"/>
    <property type="evidence" value="ECO:0007669"/>
    <property type="project" value="InterPro"/>
</dbReference>
<name>A0A0A2LFY5_9FLAO</name>
<dbReference type="GO" id="GO:0030288">
    <property type="term" value="C:outer membrane-bounded periplasmic space"/>
    <property type="evidence" value="ECO:0007669"/>
    <property type="project" value="TreeGrafter"/>
</dbReference>
<dbReference type="Gene3D" id="3.90.226.10">
    <property type="entry name" value="2-enoyl-CoA Hydratase, Chain A, domain 1"/>
    <property type="match status" value="1"/>
</dbReference>
<gene>
    <name evidence="3" type="ORF">Q763_15330</name>
</gene>
<dbReference type="RefSeq" id="WP_035135786.1">
    <property type="nucleotide sequence ID" value="NZ_JRLV01000021.1"/>
</dbReference>
<dbReference type="STRING" id="1406840.Q763_15330"/>
<dbReference type="SUPFAM" id="SSF52096">
    <property type="entry name" value="ClpP/crotonase"/>
    <property type="match status" value="1"/>
</dbReference>
<dbReference type="Pfam" id="PF03572">
    <property type="entry name" value="Peptidase_S41"/>
    <property type="match status" value="1"/>
</dbReference>
<dbReference type="GO" id="GO:0004175">
    <property type="term" value="F:endopeptidase activity"/>
    <property type="evidence" value="ECO:0007669"/>
    <property type="project" value="TreeGrafter"/>
</dbReference>
<protein>
    <submittedName>
        <fullName evidence="3">Peptidase S41</fullName>
    </submittedName>
</protein>
<dbReference type="CDD" id="cd07561">
    <property type="entry name" value="Peptidase_S41_CPP_like"/>
    <property type="match status" value="1"/>
</dbReference>
<dbReference type="Gene3D" id="2.30.42.10">
    <property type="match status" value="1"/>
</dbReference>
<dbReference type="Gene3D" id="3.30.750.170">
    <property type="match status" value="1"/>
</dbReference>
<dbReference type="GO" id="GO:0007165">
    <property type="term" value="P:signal transduction"/>
    <property type="evidence" value="ECO:0007669"/>
    <property type="project" value="TreeGrafter"/>
</dbReference>
<reference evidence="3 4" key="1">
    <citation type="submission" date="2013-09" db="EMBL/GenBank/DDBJ databases">
        <authorList>
            <person name="Zeng Z."/>
            <person name="Chen C."/>
        </authorList>
    </citation>
    <scope>NUCLEOTIDE SEQUENCE [LARGE SCALE GENOMIC DNA]</scope>
    <source>
        <strain evidence="3 4">F44-8</strain>
    </source>
</reference>
<feature type="domain" description="Tail specific protease" evidence="2">
    <location>
        <begin position="191"/>
        <end position="415"/>
    </location>
</feature>
<dbReference type="PROSITE" id="PS51257">
    <property type="entry name" value="PROKAR_LIPOPROTEIN"/>
    <property type="match status" value="1"/>
</dbReference>
<sequence length="487" mass="53705">MKKISIAICLLLISAFALQSCEDMDDNAVPVNDFIWKGLNLYYLWQPEIPNLADDRFGNQGELNAFLQSYSSPEALFNSLLYVDPTNPAKSDRFSVLVSDYNVLEATLQGVAKSNGVEFGLVYTDASQTSIFGYVRYILPDSDASTKDIQRGDIFYAVNGTPLTPSNYRSLLAADTYTLNLADYNDGTITPNGEEVSLTKFQYGEDPVYFADVVYNEGGKTIGYLMYNGFFSSYDNELNTAFGNLAAQGVNELVLDLRYNGGGSVRTATYLASMITGQFEGQLLAKEQWNPKLQDYFENNNPNALVNNFAGALNDGTGINHLNLNKVYILTTGSTASASELIINCLKPYIDVVQIGTTTIGKNAGSVTLYDSADFSKNDVDPSHRYAMQPLVLKIVNKNNFGDYEEGISPDIEMPEDYDNLGEIGNPSEPLLATAISQITANGRMMPQQPGREHKIFKTSKTMQPFGDEMYIEEVPQNLGHLVKELP</sequence>
<keyword evidence="4" id="KW-1185">Reference proteome</keyword>
<dbReference type="SMART" id="SM00245">
    <property type="entry name" value="TSPc"/>
    <property type="match status" value="1"/>
</dbReference>
<feature type="chain" id="PRO_5002002296" evidence="1">
    <location>
        <begin position="20"/>
        <end position="487"/>
    </location>
</feature>
<organism evidence="3 4">
    <name type="scientific">Flavobacterium beibuense F44-8</name>
    <dbReference type="NCBI Taxonomy" id="1406840"/>
    <lineage>
        <taxon>Bacteria</taxon>
        <taxon>Pseudomonadati</taxon>
        <taxon>Bacteroidota</taxon>
        <taxon>Flavobacteriia</taxon>
        <taxon>Flavobacteriales</taxon>
        <taxon>Flavobacteriaceae</taxon>
        <taxon>Flavobacterium</taxon>
    </lineage>
</organism>
<evidence type="ECO:0000259" key="2">
    <source>
        <dbReference type="SMART" id="SM00245"/>
    </source>
</evidence>
<dbReference type="PANTHER" id="PTHR32060">
    <property type="entry name" value="TAIL-SPECIFIC PROTEASE"/>
    <property type="match status" value="1"/>
</dbReference>
<dbReference type="Pfam" id="PF18294">
    <property type="entry name" value="Pept_S41_N"/>
    <property type="match status" value="1"/>
</dbReference>
<dbReference type="PANTHER" id="PTHR32060:SF30">
    <property type="entry name" value="CARBOXY-TERMINAL PROCESSING PROTEASE CTPA"/>
    <property type="match status" value="1"/>
</dbReference>
<proteinExistence type="predicted"/>
<dbReference type="GO" id="GO:0006508">
    <property type="term" value="P:proteolysis"/>
    <property type="evidence" value="ECO:0007669"/>
    <property type="project" value="InterPro"/>
</dbReference>
<comment type="caution">
    <text evidence="3">The sequence shown here is derived from an EMBL/GenBank/DDBJ whole genome shotgun (WGS) entry which is preliminary data.</text>
</comment>
<evidence type="ECO:0000313" key="4">
    <source>
        <dbReference type="Proteomes" id="UP000030129"/>
    </source>
</evidence>
<dbReference type="EMBL" id="JRLV01000021">
    <property type="protein sequence ID" value="KGO79077.1"/>
    <property type="molecule type" value="Genomic_DNA"/>
</dbReference>
<accession>A0A0A2LFY5</accession>
<dbReference type="eggNOG" id="COG0793">
    <property type="taxonomic scope" value="Bacteria"/>
</dbReference>
<keyword evidence="1" id="KW-0732">Signal</keyword>
<dbReference type="AlphaFoldDB" id="A0A0A2LFY5"/>
<dbReference type="InterPro" id="IPR041613">
    <property type="entry name" value="Pept_S41_N"/>
</dbReference>